<accession>A0AAV4X2Y2</accession>
<feature type="region of interest" description="Disordered" evidence="1">
    <location>
        <begin position="81"/>
        <end position="103"/>
    </location>
</feature>
<feature type="compositionally biased region" description="Basic and acidic residues" evidence="1">
    <location>
        <begin position="85"/>
        <end position="103"/>
    </location>
</feature>
<gene>
    <name evidence="2" type="ORF">CEXT_559141</name>
</gene>
<keyword evidence="3" id="KW-1185">Reference proteome</keyword>
<comment type="caution">
    <text evidence="2">The sequence shown here is derived from an EMBL/GenBank/DDBJ whole genome shotgun (WGS) entry which is preliminary data.</text>
</comment>
<evidence type="ECO:0000313" key="2">
    <source>
        <dbReference type="EMBL" id="GIY88943.1"/>
    </source>
</evidence>
<proteinExistence type="predicted"/>
<feature type="region of interest" description="Disordered" evidence="1">
    <location>
        <begin position="1"/>
        <end position="22"/>
    </location>
</feature>
<dbReference type="Proteomes" id="UP001054945">
    <property type="component" value="Unassembled WGS sequence"/>
</dbReference>
<organism evidence="2 3">
    <name type="scientific">Caerostris extrusa</name>
    <name type="common">Bark spider</name>
    <name type="synonym">Caerostris bankana</name>
    <dbReference type="NCBI Taxonomy" id="172846"/>
    <lineage>
        <taxon>Eukaryota</taxon>
        <taxon>Metazoa</taxon>
        <taxon>Ecdysozoa</taxon>
        <taxon>Arthropoda</taxon>
        <taxon>Chelicerata</taxon>
        <taxon>Arachnida</taxon>
        <taxon>Araneae</taxon>
        <taxon>Araneomorphae</taxon>
        <taxon>Entelegynae</taxon>
        <taxon>Araneoidea</taxon>
        <taxon>Araneidae</taxon>
        <taxon>Caerostris</taxon>
    </lineage>
</organism>
<reference evidence="2 3" key="1">
    <citation type="submission" date="2021-06" db="EMBL/GenBank/DDBJ databases">
        <title>Caerostris extrusa draft genome.</title>
        <authorList>
            <person name="Kono N."/>
            <person name="Arakawa K."/>
        </authorList>
    </citation>
    <scope>NUCLEOTIDE SEQUENCE [LARGE SCALE GENOMIC DNA]</scope>
</reference>
<name>A0AAV4X2Y2_CAEEX</name>
<dbReference type="EMBL" id="BPLR01017127">
    <property type="protein sequence ID" value="GIY88943.1"/>
    <property type="molecule type" value="Genomic_DNA"/>
</dbReference>
<sequence length="103" mass="11955">MRMGSYIVEDPNGSFQQTERGDRQRACINLAAEKKRGSGRASRKWLRRKTAIWVSSSCETGSSHQVKLKRERDENALQSLKRYKHNLEKSEKNSKDTRGKRMV</sequence>
<evidence type="ECO:0000256" key="1">
    <source>
        <dbReference type="SAM" id="MobiDB-lite"/>
    </source>
</evidence>
<dbReference type="AlphaFoldDB" id="A0AAV4X2Y2"/>
<protein>
    <submittedName>
        <fullName evidence="2">Uncharacterized protein</fullName>
    </submittedName>
</protein>
<evidence type="ECO:0000313" key="3">
    <source>
        <dbReference type="Proteomes" id="UP001054945"/>
    </source>
</evidence>